<evidence type="ECO:0000313" key="1">
    <source>
        <dbReference type="EMBL" id="MBM9506644.1"/>
    </source>
</evidence>
<gene>
    <name evidence="1" type="ORF">ITX44_19205</name>
</gene>
<dbReference type="RefSeq" id="WP_205358495.1">
    <property type="nucleotide sequence ID" value="NZ_JADKYB010000009.1"/>
</dbReference>
<evidence type="ECO:0000313" key="2">
    <source>
        <dbReference type="Proteomes" id="UP000749040"/>
    </source>
</evidence>
<keyword evidence="2" id="KW-1185">Reference proteome</keyword>
<dbReference type="EMBL" id="JADKYB010000009">
    <property type="protein sequence ID" value="MBM9506644.1"/>
    <property type="molecule type" value="Genomic_DNA"/>
</dbReference>
<proteinExistence type="predicted"/>
<accession>A0ABS2TTJ2</accession>
<dbReference type="Proteomes" id="UP000749040">
    <property type="component" value="Unassembled WGS sequence"/>
</dbReference>
<name>A0ABS2TTJ2_9ACTN</name>
<organism evidence="1 2">
    <name type="scientific">Actinacidiphila acididurans</name>
    <dbReference type="NCBI Taxonomy" id="2784346"/>
    <lineage>
        <taxon>Bacteria</taxon>
        <taxon>Bacillati</taxon>
        <taxon>Actinomycetota</taxon>
        <taxon>Actinomycetes</taxon>
        <taxon>Kitasatosporales</taxon>
        <taxon>Streptomycetaceae</taxon>
        <taxon>Actinacidiphila</taxon>
    </lineage>
</organism>
<reference evidence="1 2" key="1">
    <citation type="submission" date="2021-01" db="EMBL/GenBank/DDBJ databases">
        <title>Streptomyces acididurans sp. nov., isolated from a peat swamp forest soil.</title>
        <authorList>
            <person name="Chantavorakit T."/>
            <person name="Duangmal K."/>
        </authorList>
    </citation>
    <scope>NUCLEOTIDE SEQUENCE [LARGE SCALE GENOMIC DNA]</scope>
    <source>
        <strain evidence="1 2">KK5PA1</strain>
    </source>
</reference>
<sequence length="113" mass="12398">MYLETLRLRMEPDKFGALADALKGMKEASEAGFDGTGYEVNEELFTDEVRQEFATVVAMAATGRTDDRVVGVVEGDAGMGWVVVTAEVADDPVRLAEVREQLLRMVEEGELPE</sequence>
<protein>
    <submittedName>
        <fullName evidence="1">Uncharacterized protein</fullName>
    </submittedName>
</protein>
<comment type="caution">
    <text evidence="1">The sequence shown here is derived from an EMBL/GenBank/DDBJ whole genome shotgun (WGS) entry which is preliminary data.</text>
</comment>